<dbReference type="InterPro" id="IPR011006">
    <property type="entry name" value="CheY-like_superfamily"/>
</dbReference>
<dbReference type="SUPFAM" id="SSF47384">
    <property type="entry name" value="Homodimeric domain of signal transducing histidine kinase"/>
    <property type="match status" value="1"/>
</dbReference>
<dbReference type="PROSITE" id="PS50109">
    <property type="entry name" value="HIS_KIN"/>
    <property type="match status" value="1"/>
</dbReference>
<dbReference type="Pfam" id="PF00512">
    <property type="entry name" value="HisKA"/>
    <property type="match status" value="1"/>
</dbReference>
<keyword evidence="5" id="KW-0175">Coiled coil</keyword>
<feature type="coiled-coil region" evidence="5">
    <location>
        <begin position="121"/>
        <end position="148"/>
    </location>
</feature>
<reference evidence="9 10" key="1">
    <citation type="submission" date="2023-02" db="EMBL/GenBank/DDBJ databases">
        <title>Gemone sequence of Telluria chitinolytica ACM 3522T.</title>
        <authorList>
            <person name="Frediansyah A."/>
            <person name="Miess H."/>
            <person name="Gross H."/>
        </authorList>
    </citation>
    <scope>NUCLEOTIDE SEQUENCE [LARGE SCALE GENOMIC DNA]</scope>
    <source>
        <strain evidence="9 10">ACM 3522</strain>
    </source>
</reference>
<dbReference type="EMBL" id="CP119083">
    <property type="protein sequence ID" value="WEF32351.1"/>
    <property type="molecule type" value="Genomic_DNA"/>
</dbReference>
<keyword evidence="3 4" id="KW-0597">Phosphoprotein</keyword>
<dbReference type="SMART" id="SM00388">
    <property type="entry name" value="HisKA"/>
    <property type="match status" value="1"/>
</dbReference>
<dbReference type="SUPFAM" id="SSF52172">
    <property type="entry name" value="CheY-like"/>
    <property type="match status" value="1"/>
</dbReference>
<sequence>MQQHALPDPDAAWLRAPCGLLSADGRGLIVRANETFCHWLGYRRDELEGTKRFIDLLPMGARLFHQTHWLPLLQMQGSIAEVQLDLVHRDGRRIPMLLNALRRDQDGVQMDDIGAMVASDRKKYERELLDARQRARTLEAGQRQLNDELAREHRRKDEFIATLAHELRNPLAPIANVLEVLRLRPADDELWRWSQDVLERQLAQLTHLVDDLLEVSRITQGKLVLRSEPVLLADILAGAAEAVLPAVTAARQKLTIGQAAVPLTVHGDRTRLTQIVCNLLNNASKFTPEGGAIGLAAREADGMAVIEVSDTGAGIPAGQLERIFDMFSQLHPPLERSVGGLGIGLALVKGLTVLHGGTVSARSAGLGHGSVFQVTLPLASQPAAAPPLPDARTPGGKARLLVIDDNVDACDTLVMALDMLGHAAHGAHTGAAGLAALEQGRPDCALVDIGLPDIDGYELARRVRATPWGRAIVLIAVTGWGQDSDKRAAMEAGFDAHFTKPIDFTKLDGAIAGLLGRRSGTDPGFPS</sequence>
<dbReference type="Gene3D" id="3.30.565.10">
    <property type="entry name" value="Histidine kinase-like ATPase, C-terminal domain"/>
    <property type="match status" value="1"/>
</dbReference>
<dbReference type="CDD" id="cd00082">
    <property type="entry name" value="HisKA"/>
    <property type="match status" value="1"/>
</dbReference>
<evidence type="ECO:0000256" key="5">
    <source>
        <dbReference type="SAM" id="Coils"/>
    </source>
</evidence>
<dbReference type="InterPro" id="IPR036097">
    <property type="entry name" value="HisK_dim/P_sf"/>
</dbReference>
<dbReference type="InterPro" id="IPR003594">
    <property type="entry name" value="HATPase_dom"/>
</dbReference>
<dbReference type="InterPro" id="IPR001789">
    <property type="entry name" value="Sig_transdc_resp-reg_receiver"/>
</dbReference>
<evidence type="ECO:0000259" key="8">
    <source>
        <dbReference type="PROSITE" id="PS50112"/>
    </source>
</evidence>
<dbReference type="Gene3D" id="1.10.287.130">
    <property type="match status" value="1"/>
</dbReference>
<dbReference type="CDD" id="cd00130">
    <property type="entry name" value="PAS"/>
    <property type="match status" value="1"/>
</dbReference>
<evidence type="ECO:0000256" key="1">
    <source>
        <dbReference type="ARBA" id="ARBA00000085"/>
    </source>
</evidence>
<dbReference type="InterPro" id="IPR000014">
    <property type="entry name" value="PAS"/>
</dbReference>
<keyword evidence="9" id="KW-0418">Kinase</keyword>
<dbReference type="PROSITE" id="PS50110">
    <property type="entry name" value="RESPONSE_REGULATORY"/>
    <property type="match status" value="1"/>
</dbReference>
<accession>A0ABY8B9E8</accession>
<dbReference type="EC" id="2.7.13.3" evidence="2"/>
<feature type="domain" description="Response regulatory" evidence="7">
    <location>
        <begin position="399"/>
        <end position="515"/>
    </location>
</feature>
<evidence type="ECO:0000256" key="4">
    <source>
        <dbReference type="PROSITE-ProRule" id="PRU00169"/>
    </source>
</evidence>
<gene>
    <name evidence="9" type="ORF">PX653_23510</name>
</gene>
<evidence type="ECO:0000313" key="10">
    <source>
        <dbReference type="Proteomes" id="UP001216510"/>
    </source>
</evidence>
<dbReference type="PROSITE" id="PS50112">
    <property type="entry name" value="PAS"/>
    <property type="match status" value="1"/>
</dbReference>
<dbReference type="Pfam" id="PF02518">
    <property type="entry name" value="HATPase_c"/>
    <property type="match status" value="1"/>
</dbReference>
<dbReference type="InterPro" id="IPR005467">
    <property type="entry name" value="His_kinase_dom"/>
</dbReference>
<evidence type="ECO:0000256" key="2">
    <source>
        <dbReference type="ARBA" id="ARBA00012438"/>
    </source>
</evidence>
<dbReference type="InterPro" id="IPR004358">
    <property type="entry name" value="Sig_transdc_His_kin-like_C"/>
</dbReference>
<dbReference type="NCBIfam" id="TIGR00229">
    <property type="entry name" value="sensory_box"/>
    <property type="match status" value="1"/>
</dbReference>
<dbReference type="Pfam" id="PF00072">
    <property type="entry name" value="Response_reg"/>
    <property type="match status" value="1"/>
</dbReference>
<dbReference type="PANTHER" id="PTHR43547:SF2">
    <property type="entry name" value="HYBRID SIGNAL TRANSDUCTION HISTIDINE KINASE C"/>
    <property type="match status" value="1"/>
</dbReference>
<name>A0ABY8B9E8_9BURK</name>
<dbReference type="InterPro" id="IPR003661">
    <property type="entry name" value="HisK_dim/P_dom"/>
</dbReference>
<dbReference type="PANTHER" id="PTHR43547">
    <property type="entry name" value="TWO-COMPONENT HISTIDINE KINASE"/>
    <property type="match status" value="1"/>
</dbReference>
<evidence type="ECO:0000259" key="6">
    <source>
        <dbReference type="PROSITE" id="PS50109"/>
    </source>
</evidence>
<dbReference type="Proteomes" id="UP001216510">
    <property type="component" value="Chromosome"/>
</dbReference>
<evidence type="ECO:0000313" key="9">
    <source>
        <dbReference type="EMBL" id="WEF32351.1"/>
    </source>
</evidence>
<dbReference type="InterPro" id="IPR035965">
    <property type="entry name" value="PAS-like_dom_sf"/>
</dbReference>
<keyword evidence="9" id="KW-0808">Transferase</keyword>
<feature type="domain" description="Histidine kinase" evidence="6">
    <location>
        <begin position="162"/>
        <end position="380"/>
    </location>
</feature>
<protein>
    <recommendedName>
        <fullName evidence="2">histidine kinase</fullName>
        <ecNumber evidence="2">2.7.13.3</ecNumber>
    </recommendedName>
</protein>
<dbReference type="Gene3D" id="3.30.450.20">
    <property type="entry name" value="PAS domain"/>
    <property type="match status" value="1"/>
</dbReference>
<dbReference type="SMART" id="SM00448">
    <property type="entry name" value="REC"/>
    <property type="match status" value="1"/>
</dbReference>
<proteinExistence type="predicted"/>
<organism evidence="9 10">
    <name type="scientific">Pseudoduganella chitinolytica</name>
    <dbReference type="NCBI Taxonomy" id="34070"/>
    <lineage>
        <taxon>Bacteria</taxon>
        <taxon>Pseudomonadati</taxon>
        <taxon>Pseudomonadota</taxon>
        <taxon>Betaproteobacteria</taxon>
        <taxon>Burkholderiales</taxon>
        <taxon>Oxalobacteraceae</taxon>
        <taxon>Telluria group</taxon>
        <taxon>Pseudoduganella</taxon>
    </lineage>
</organism>
<dbReference type="SMART" id="SM00091">
    <property type="entry name" value="PAS"/>
    <property type="match status" value="1"/>
</dbReference>
<evidence type="ECO:0000259" key="7">
    <source>
        <dbReference type="PROSITE" id="PS50110"/>
    </source>
</evidence>
<keyword evidence="10" id="KW-1185">Reference proteome</keyword>
<dbReference type="SUPFAM" id="SSF55874">
    <property type="entry name" value="ATPase domain of HSP90 chaperone/DNA topoisomerase II/histidine kinase"/>
    <property type="match status" value="1"/>
</dbReference>
<dbReference type="Gene3D" id="3.40.50.2300">
    <property type="match status" value="1"/>
</dbReference>
<comment type="catalytic activity">
    <reaction evidence="1">
        <text>ATP + protein L-histidine = ADP + protein N-phospho-L-histidine.</text>
        <dbReference type="EC" id="2.7.13.3"/>
    </reaction>
</comment>
<dbReference type="GO" id="GO:0016301">
    <property type="term" value="F:kinase activity"/>
    <property type="evidence" value="ECO:0007669"/>
    <property type="project" value="UniProtKB-KW"/>
</dbReference>
<feature type="domain" description="PAS" evidence="8">
    <location>
        <begin position="20"/>
        <end position="57"/>
    </location>
</feature>
<dbReference type="RefSeq" id="WP_277415103.1">
    <property type="nucleotide sequence ID" value="NZ_CP119083.1"/>
</dbReference>
<dbReference type="SUPFAM" id="SSF55785">
    <property type="entry name" value="PYP-like sensor domain (PAS domain)"/>
    <property type="match status" value="1"/>
</dbReference>
<evidence type="ECO:0000256" key="3">
    <source>
        <dbReference type="ARBA" id="ARBA00022553"/>
    </source>
</evidence>
<dbReference type="PRINTS" id="PR00344">
    <property type="entry name" value="BCTRLSENSOR"/>
</dbReference>
<dbReference type="SMART" id="SM00387">
    <property type="entry name" value="HATPase_c"/>
    <property type="match status" value="1"/>
</dbReference>
<feature type="modified residue" description="4-aspartylphosphate" evidence="4">
    <location>
        <position position="448"/>
    </location>
</feature>
<dbReference type="InterPro" id="IPR036890">
    <property type="entry name" value="HATPase_C_sf"/>
</dbReference>